<dbReference type="EMBL" id="BJYT01000004">
    <property type="protein sequence ID" value="GEO08753.1"/>
    <property type="molecule type" value="Genomic_DNA"/>
</dbReference>
<accession>A0A512B9Y5</accession>
<sequence>MKMDPKLVASKGNNESEVKELAKLYKVPIKELRAIMVEVGENGKPERSREEITDALKAKGYAPHPRKRKKKDTDYSKGYDSNIEA</sequence>
<feature type="compositionally biased region" description="Basic and acidic residues" evidence="1">
    <location>
        <begin position="42"/>
        <end position="57"/>
    </location>
</feature>
<dbReference type="AlphaFoldDB" id="A0A512B9Y5"/>
<feature type="region of interest" description="Disordered" evidence="1">
    <location>
        <begin position="42"/>
        <end position="85"/>
    </location>
</feature>
<name>A0A512B9Y5_9BACT</name>
<evidence type="ECO:0000256" key="1">
    <source>
        <dbReference type="SAM" id="MobiDB-lite"/>
    </source>
</evidence>
<keyword evidence="3" id="KW-1185">Reference proteome</keyword>
<protein>
    <submittedName>
        <fullName evidence="2">Uncharacterized protein</fullName>
    </submittedName>
</protein>
<reference evidence="2 3" key="1">
    <citation type="submission" date="2019-07" db="EMBL/GenBank/DDBJ databases">
        <title>Whole genome shotgun sequence of Segetibacter aerophilus NBRC 106135.</title>
        <authorList>
            <person name="Hosoyama A."/>
            <person name="Uohara A."/>
            <person name="Ohji S."/>
            <person name="Ichikawa N."/>
        </authorList>
    </citation>
    <scope>NUCLEOTIDE SEQUENCE [LARGE SCALE GENOMIC DNA]</scope>
    <source>
        <strain evidence="2 3">NBRC 106135</strain>
    </source>
</reference>
<proteinExistence type="predicted"/>
<dbReference type="Proteomes" id="UP000321513">
    <property type="component" value="Unassembled WGS sequence"/>
</dbReference>
<comment type="caution">
    <text evidence="2">The sequence shown here is derived from an EMBL/GenBank/DDBJ whole genome shotgun (WGS) entry which is preliminary data.</text>
</comment>
<evidence type="ECO:0000313" key="3">
    <source>
        <dbReference type="Proteomes" id="UP000321513"/>
    </source>
</evidence>
<gene>
    <name evidence="2" type="ORF">SAE01_12490</name>
</gene>
<evidence type="ECO:0000313" key="2">
    <source>
        <dbReference type="EMBL" id="GEO08753.1"/>
    </source>
</evidence>
<organism evidence="2 3">
    <name type="scientific">Segetibacter aerophilus</name>
    <dbReference type="NCBI Taxonomy" id="670293"/>
    <lineage>
        <taxon>Bacteria</taxon>
        <taxon>Pseudomonadati</taxon>
        <taxon>Bacteroidota</taxon>
        <taxon>Chitinophagia</taxon>
        <taxon>Chitinophagales</taxon>
        <taxon>Chitinophagaceae</taxon>
        <taxon>Segetibacter</taxon>
    </lineage>
</organism>